<evidence type="ECO:0000256" key="8">
    <source>
        <dbReference type="RuleBase" id="RU362101"/>
    </source>
</evidence>
<keyword evidence="3 8" id="KW-0813">Transport</keyword>
<feature type="transmembrane region" description="Helical" evidence="8">
    <location>
        <begin position="144"/>
        <end position="166"/>
    </location>
</feature>
<dbReference type="InterPro" id="IPR011541">
    <property type="entry name" value="Ni/Co_transpt_high_affinity"/>
</dbReference>
<reference evidence="10 11" key="1">
    <citation type="journal article" date="2018" name="Mol. Biol. Evol.">
        <title>Broad Genomic Sampling Reveals a Smut Pathogenic Ancestry of the Fungal Clade Ustilaginomycotina.</title>
        <authorList>
            <person name="Kijpornyongpan T."/>
            <person name="Mondo S.J."/>
            <person name="Barry K."/>
            <person name="Sandor L."/>
            <person name="Lee J."/>
            <person name="Lipzen A."/>
            <person name="Pangilinan J."/>
            <person name="LaButti K."/>
            <person name="Hainaut M."/>
            <person name="Henrissat B."/>
            <person name="Grigoriev I.V."/>
            <person name="Spatafora J.W."/>
            <person name="Aime M.C."/>
        </authorList>
    </citation>
    <scope>NUCLEOTIDE SEQUENCE [LARGE SCALE GENOMIC DNA]</scope>
    <source>
        <strain evidence="10 11">MCA 4186</strain>
    </source>
</reference>
<feature type="transmembrane region" description="Helical" evidence="8">
    <location>
        <begin position="420"/>
        <end position="439"/>
    </location>
</feature>
<keyword evidence="6 8" id="KW-1133">Transmembrane helix</keyword>
<dbReference type="RefSeq" id="XP_025599746.1">
    <property type="nucleotide sequence ID" value="XM_025744012.1"/>
</dbReference>
<comment type="subcellular location">
    <subcellularLocation>
        <location evidence="8">Cell membrane</location>
        <topology evidence="8">Multi-pass membrane protein</topology>
    </subcellularLocation>
    <subcellularLocation>
        <location evidence="1">Endomembrane system</location>
        <topology evidence="1">Multi-pass membrane protein</topology>
    </subcellularLocation>
</comment>
<evidence type="ECO:0000313" key="11">
    <source>
        <dbReference type="Proteomes" id="UP000245946"/>
    </source>
</evidence>
<evidence type="ECO:0000313" key="10">
    <source>
        <dbReference type="EMBL" id="PWN99467.1"/>
    </source>
</evidence>
<accession>A0A316ZCF8</accession>
<feature type="transmembrane region" description="Helical" evidence="8">
    <location>
        <begin position="278"/>
        <end position="296"/>
    </location>
</feature>
<gene>
    <name evidence="10" type="ORF">FA09DRAFT_337589</name>
</gene>
<dbReference type="OrthoDB" id="5197598at2759"/>
<evidence type="ECO:0000256" key="9">
    <source>
        <dbReference type="SAM" id="MobiDB-lite"/>
    </source>
</evidence>
<feature type="transmembrane region" description="Helical" evidence="8">
    <location>
        <begin position="360"/>
        <end position="382"/>
    </location>
</feature>
<dbReference type="GO" id="GO:0012505">
    <property type="term" value="C:endomembrane system"/>
    <property type="evidence" value="ECO:0007669"/>
    <property type="project" value="UniProtKB-SubCell"/>
</dbReference>
<keyword evidence="5 8" id="KW-0812">Transmembrane</keyword>
<dbReference type="InterPro" id="IPR004688">
    <property type="entry name" value="Ni/Co_transpt"/>
</dbReference>
<feature type="compositionally biased region" description="Basic and acidic residues" evidence="9">
    <location>
        <begin position="200"/>
        <end position="211"/>
    </location>
</feature>
<dbReference type="PANTHER" id="PTHR31611">
    <property type="entry name" value="HIGH-AFFINITY NICKEL TRANSPORT PROTEIN NIC1"/>
    <property type="match status" value="1"/>
</dbReference>
<feature type="transmembrane region" description="Helical" evidence="8">
    <location>
        <begin position="108"/>
        <end position="132"/>
    </location>
</feature>
<evidence type="ECO:0000256" key="5">
    <source>
        <dbReference type="ARBA" id="ARBA00022692"/>
    </source>
</evidence>
<evidence type="ECO:0000256" key="4">
    <source>
        <dbReference type="ARBA" id="ARBA00022596"/>
    </source>
</evidence>
<keyword evidence="11" id="KW-1185">Reference proteome</keyword>
<evidence type="ECO:0000256" key="7">
    <source>
        <dbReference type="ARBA" id="ARBA00023136"/>
    </source>
</evidence>
<name>A0A316ZCF8_9BASI</name>
<dbReference type="EMBL" id="KZ819288">
    <property type="protein sequence ID" value="PWN99467.1"/>
    <property type="molecule type" value="Genomic_DNA"/>
</dbReference>
<protein>
    <recommendedName>
        <fullName evidence="8">Nickel/cobalt efflux system</fullName>
    </recommendedName>
</protein>
<keyword evidence="7 8" id="KW-0472">Membrane</keyword>
<dbReference type="GeneID" id="37271556"/>
<feature type="transmembrane region" description="Helical" evidence="8">
    <location>
        <begin position="22"/>
        <end position="48"/>
    </location>
</feature>
<evidence type="ECO:0000256" key="6">
    <source>
        <dbReference type="ARBA" id="ARBA00022989"/>
    </source>
</evidence>
<feature type="region of interest" description="Disordered" evidence="9">
    <location>
        <begin position="183"/>
        <end position="215"/>
    </location>
</feature>
<organism evidence="10 11">
    <name type="scientific">Tilletiopsis washingtonensis</name>
    <dbReference type="NCBI Taxonomy" id="58919"/>
    <lineage>
        <taxon>Eukaryota</taxon>
        <taxon>Fungi</taxon>
        <taxon>Dikarya</taxon>
        <taxon>Basidiomycota</taxon>
        <taxon>Ustilaginomycotina</taxon>
        <taxon>Exobasidiomycetes</taxon>
        <taxon>Entylomatales</taxon>
        <taxon>Entylomatales incertae sedis</taxon>
        <taxon>Tilletiopsis</taxon>
    </lineage>
</organism>
<dbReference type="PANTHER" id="PTHR31611:SF0">
    <property type="entry name" value="HIGH-AFFINITY NICKEL TRANSPORT PROTEIN NIC1"/>
    <property type="match status" value="1"/>
</dbReference>
<dbReference type="AlphaFoldDB" id="A0A316ZCF8"/>
<evidence type="ECO:0000256" key="1">
    <source>
        <dbReference type="ARBA" id="ARBA00004127"/>
    </source>
</evidence>
<sequence length="460" mass="49031">MASVWAALQRRAAAVRRVRLTLFGRACAILAAELAANALLWLVAAVLFTRPGQDRNVLSLTLVAWTTGLRHGLDADHISLIDNAVRRIMAEPPVGTPPRPRRPVTVGLFFSLGHSTVVFVTTIIIAVSVAAANHLDGFGEKGGIVGASISGSTLLLLAAINSVLLWKTWRRLQAARKAQAEAELSTEKGIDDGPLSPGVEKTDEAQLRDTEQQTPPRKLHFEGCLTRAVAPLLRALDRPWKLFPIGLLFGLGFDTASTIALLSVALAASQTGGDAGASSAKVVLLALLFTAGMSLVDTCDNILMLFCYAPERPVGPARWRIFEVRAAPEPQPALPDDELVPELPASVAPRFDAPASTLSLGLTALSICLAASIGLIVLLGLIGDECARCVRAADKQDETGDGGLEGRWWLAWRRANDQSGYIGAAIVGVFALSLAVFYASRWLRSRYARPATPAPQQPVL</sequence>
<evidence type="ECO:0000256" key="3">
    <source>
        <dbReference type="ARBA" id="ARBA00022448"/>
    </source>
</evidence>
<keyword evidence="4" id="KW-0533">Nickel</keyword>
<dbReference type="STRING" id="58919.A0A316ZCF8"/>
<evidence type="ECO:0000256" key="2">
    <source>
        <dbReference type="ARBA" id="ARBA00010892"/>
    </source>
</evidence>
<proteinExistence type="inferred from homology"/>
<dbReference type="GO" id="GO:0015099">
    <property type="term" value="F:nickel cation transmembrane transporter activity"/>
    <property type="evidence" value="ECO:0007669"/>
    <property type="project" value="UniProtKB-UniRule"/>
</dbReference>
<dbReference type="Proteomes" id="UP000245946">
    <property type="component" value="Unassembled WGS sequence"/>
</dbReference>
<dbReference type="Pfam" id="PF03824">
    <property type="entry name" value="NicO"/>
    <property type="match status" value="1"/>
</dbReference>
<comment type="similarity">
    <text evidence="2 8">Belongs to the NiCoT transporter (TC 2.A.52) family.</text>
</comment>
<feature type="transmembrane region" description="Helical" evidence="8">
    <location>
        <begin position="242"/>
        <end position="266"/>
    </location>
</feature>
<dbReference type="GO" id="GO:0005886">
    <property type="term" value="C:plasma membrane"/>
    <property type="evidence" value="ECO:0007669"/>
    <property type="project" value="UniProtKB-SubCell"/>
</dbReference>